<accession>A0A0K8RFI9</accession>
<dbReference type="GO" id="GO:0006508">
    <property type="term" value="P:proteolysis"/>
    <property type="evidence" value="ECO:0007669"/>
    <property type="project" value="UniProtKB-KW"/>
</dbReference>
<organism evidence="1">
    <name type="scientific">Ixodes ricinus</name>
    <name type="common">Common tick</name>
    <name type="synonym">Acarus ricinus</name>
    <dbReference type="NCBI Taxonomy" id="34613"/>
    <lineage>
        <taxon>Eukaryota</taxon>
        <taxon>Metazoa</taxon>
        <taxon>Ecdysozoa</taxon>
        <taxon>Arthropoda</taxon>
        <taxon>Chelicerata</taxon>
        <taxon>Arachnida</taxon>
        <taxon>Acari</taxon>
        <taxon>Parasitiformes</taxon>
        <taxon>Ixodida</taxon>
        <taxon>Ixodoidea</taxon>
        <taxon>Ixodidae</taxon>
        <taxon>Ixodinae</taxon>
        <taxon>Ixodes</taxon>
    </lineage>
</organism>
<evidence type="ECO:0000313" key="1">
    <source>
        <dbReference type="EMBL" id="JAA69244.1"/>
    </source>
</evidence>
<keyword evidence="1" id="KW-0645">Protease</keyword>
<sequence>MDTENDELPANFFNGSDYCQVLSERKNTTTCESPTGPENGAVDTPCQMQCCFDNTNVTVDSPDGTRCDNETVCLQGTCVKERKRNNTMLEINQA</sequence>
<dbReference type="Gene3D" id="3.40.1620.60">
    <property type="match status" value="1"/>
</dbReference>
<dbReference type="EMBL" id="GADI01004564">
    <property type="protein sequence ID" value="JAA69244.1"/>
    <property type="molecule type" value="mRNA"/>
</dbReference>
<keyword evidence="1" id="KW-0378">Hydrolase</keyword>
<dbReference type="GO" id="GO:0008237">
    <property type="term" value="F:metallopeptidase activity"/>
    <property type="evidence" value="ECO:0007669"/>
    <property type="project" value="UniProtKB-KW"/>
</dbReference>
<proteinExistence type="evidence at transcript level"/>
<dbReference type="AlphaFoldDB" id="A0A0K8RFI9"/>
<reference evidence="1" key="1">
    <citation type="submission" date="2012-12" db="EMBL/GenBank/DDBJ databases">
        <title>Identification and characterization of a phenylalanine ammonia-lyase gene family in Isatis indigotica Fort.</title>
        <authorList>
            <person name="Liu Q."/>
            <person name="Chen J."/>
            <person name="Zhou X."/>
            <person name="Di P."/>
            <person name="Xiao Y."/>
            <person name="Xuan H."/>
            <person name="Zhang L."/>
            <person name="Chen W."/>
        </authorList>
    </citation>
    <scope>NUCLEOTIDE SEQUENCE</scope>
    <source>
        <tissue evidence="1">Salivary gland</tissue>
    </source>
</reference>
<name>A0A0K8RFI9_IXORI</name>
<keyword evidence="1" id="KW-0482">Metalloprotease</keyword>
<protein>
    <submittedName>
        <fullName evidence="1">Putative metalloprotease</fullName>
    </submittedName>
</protein>